<dbReference type="InterPro" id="IPR013083">
    <property type="entry name" value="Znf_RING/FYVE/PHD"/>
</dbReference>
<proteinExistence type="predicted"/>
<dbReference type="AlphaFoldDB" id="A0A409XEN3"/>
<accession>A0A409XEN3</accession>
<name>A0A409XEN3_PSICY</name>
<protein>
    <submittedName>
        <fullName evidence="1">Uncharacterized protein</fullName>
    </submittedName>
</protein>
<sequence>MHLALEHTNGRGSFGPPIKGIDASVHSTACTFAARTVIQRMALHATRLVSCRVDRSVPMDSAPNLAQRLAPRAWSRALGLSILKCGHSCPSVCGEICEQQKCIVCLNADQKQEIVDFIMQRQLNEIDLTSEDVADRLITLKCGHIFTVETLDGHCKMSEFYEVDEMGTYVRTRVPPVEYQTPPTCPQCRGPITALRYGRVVKRSTLDILEQNVASTMSRSLEKLGPDLEHVSKSLDSYKERAKSITSDTSNLGSISQDCKTAAIEKQEPVSKSLLDLSAMNSIHALSPQETRTWNTLVKPILDVYGRAQNIAMTRGAHVKAYEGALATLYRLEREAIANNPSIVTDSPEPMALRAVHMSIGQPPPTADSRFQIEAYIHTLELRFMLAQVGLARIESLSSTATDELDVKHKKHWKAFVEFIYDSCVADSRKALAVAEKSSASRRAAKCKVFIMRSDFERFRFLTIVGTKSLKVSDPNFADNRERMAQQVSDTRESMIKQLSLYQREYTRSRPTGNKLSLLMEEWKWFKENCATTVQRFVDELEELGEWVKNGKLYEPLSHSEMEDIVKAFRTTFGM</sequence>
<dbReference type="Proteomes" id="UP000283269">
    <property type="component" value="Unassembled WGS sequence"/>
</dbReference>
<dbReference type="Gene3D" id="3.30.40.10">
    <property type="entry name" value="Zinc/RING finger domain, C3HC4 (zinc finger)"/>
    <property type="match status" value="1"/>
</dbReference>
<gene>
    <name evidence="1" type="ORF">CVT25_001328</name>
</gene>
<keyword evidence="2" id="KW-1185">Reference proteome</keyword>
<evidence type="ECO:0000313" key="2">
    <source>
        <dbReference type="Proteomes" id="UP000283269"/>
    </source>
</evidence>
<dbReference type="OrthoDB" id="2423195at2759"/>
<dbReference type="STRING" id="93625.A0A409XEN3"/>
<comment type="caution">
    <text evidence="1">The sequence shown here is derived from an EMBL/GenBank/DDBJ whole genome shotgun (WGS) entry which is preliminary data.</text>
</comment>
<dbReference type="EMBL" id="NHYD01001919">
    <property type="protein sequence ID" value="PPQ89249.1"/>
    <property type="molecule type" value="Genomic_DNA"/>
</dbReference>
<reference evidence="1 2" key="1">
    <citation type="journal article" date="2018" name="Evol. Lett.">
        <title>Horizontal gene cluster transfer increased hallucinogenic mushroom diversity.</title>
        <authorList>
            <person name="Reynolds H.T."/>
            <person name="Vijayakumar V."/>
            <person name="Gluck-Thaler E."/>
            <person name="Korotkin H.B."/>
            <person name="Matheny P.B."/>
            <person name="Slot J.C."/>
        </authorList>
    </citation>
    <scope>NUCLEOTIDE SEQUENCE [LARGE SCALE GENOMIC DNA]</scope>
    <source>
        <strain evidence="1 2">2631</strain>
    </source>
</reference>
<organism evidence="1 2">
    <name type="scientific">Psilocybe cyanescens</name>
    <dbReference type="NCBI Taxonomy" id="93625"/>
    <lineage>
        <taxon>Eukaryota</taxon>
        <taxon>Fungi</taxon>
        <taxon>Dikarya</taxon>
        <taxon>Basidiomycota</taxon>
        <taxon>Agaricomycotina</taxon>
        <taxon>Agaricomycetes</taxon>
        <taxon>Agaricomycetidae</taxon>
        <taxon>Agaricales</taxon>
        <taxon>Agaricineae</taxon>
        <taxon>Strophariaceae</taxon>
        <taxon>Psilocybe</taxon>
    </lineage>
</organism>
<dbReference type="InParanoid" id="A0A409XEN3"/>
<evidence type="ECO:0000313" key="1">
    <source>
        <dbReference type="EMBL" id="PPQ89249.1"/>
    </source>
</evidence>